<dbReference type="PANTHER" id="PTHR22748">
    <property type="entry name" value="AP ENDONUCLEASE"/>
    <property type="match status" value="1"/>
</dbReference>
<comment type="cofactor">
    <cofactor evidence="6">
        <name>Mg(2+)</name>
        <dbReference type="ChEBI" id="CHEBI:18420"/>
    </cofactor>
    <cofactor evidence="6">
        <name>Mn(2+)</name>
        <dbReference type="ChEBI" id="CHEBI:29035"/>
    </cofactor>
    <text evidence="6">Probably binds two magnesium or manganese ions per subunit.</text>
</comment>
<evidence type="ECO:0000259" key="9">
    <source>
        <dbReference type="Pfam" id="PF03372"/>
    </source>
</evidence>
<feature type="binding site" evidence="6">
    <location>
        <position position="49"/>
    </location>
    <ligand>
        <name>Mg(2+)</name>
        <dbReference type="ChEBI" id="CHEBI:18420"/>
        <label>1</label>
    </ligand>
</feature>
<feature type="active site" evidence="5">
    <location>
        <position position="225"/>
    </location>
</feature>
<keyword evidence="3" id="KW-0378">Hydrolase</keyword>
<keyword evidence="4 6" id="KW-0460">Magnesium</keyword>
<dbReference type="SUPFAM" id="SSF56219">
    <property type="entry name" value="DNase I-like"/>
    <property type="match status" value="1"/>
</dbReference>
<dbReference type="GO" id="GO:0006284">
    <property type="term" value="P:base-excision repair"/>
    <property type="evidence" value="ECO:0007669"/>
    <property type="project" value="TreeGrafter"/>
</dbReference>
<dbReference type="OrthoDB" id="498125at2759"/>
<dbReference type="EMBL" id="MU007036">
    <property type="protein sequence ID" value="KAF2430872.1"/>
    <property type="molecule type" value="Genomic_DNA"/>
</dbReference>
<protein>
    <submittedName>
        <fullName evidence="10">DNase I-like protein</fullName>
    </submittedName>
</protein>
<feature type="active site" description="Proton donor/acceptor" evidence="5">
    <location>
        <position position="267"/>
    </location>
</feature>
<feature type="site" description="Interaction with DNA substrate" evidence="7">
    <location>
        <position position="373"/>
    </location>
</feature>
<keyword evidence="6" id="KW-0464">Manganese</keyword>
<evidence type="ECO:0000256" key="7">
    <source>
        <dbReference type="PIRSR" id="PIRSR604808-3"/>
    </source>
</evidence>
<dbReference type="GO" id="GO:0008311">
    <property type="term" value="F:double-stranded DNA 3'-5' DNA exonuclease activity"/>
    <property type="evidence" value="ECO:0007669"/>
    <property type="project" value="TreeGrafter"/>
</dbReference>
<feature type="active site" description="Proton acceptor" evidence="5">
    <location>
        <position position="373"/>
    </location>
</feature>
<feature type="domain" description="Endonuclease/exonuclease/phosphatase" evidence="9">
    <location>
        <begin position="47"/>
        <end position="373"/>
    </location>
</feature>
<feature type="site" description="Important for catalytic activity" evidence="7">
    <location>
        <position position="342"/>
    </location>
</feature>
<comment type="caution">
    <text evidence="10">The sequence shown here is derived from an EMBL/GenBank/DDBJ whole genome shotgun (WGS) entry which is preliminary data.</text>
</comment>
<feature type="binding site" evidence="6">
    <location>
        <position position="372"/>
    </location>
    <ligand>
        <name>Mg(2+)</name>
        <dbReference type="ChEBI" id="CHEBI:18420"/>
        <label>1</label>
    </ligand>
</feature>
<evidence type="ECO:0000256" key="2">
    <source>
        <dbReference type="ARBA" id="ARBA00022723"/>
    </source>
</evidence>
<reference evidence="10" key="1">
    <citation type="journal article" date="2020" name="Stud. Mycol.">
        <title>101 Dothideomycetes genomes: a test case for predicting lifestyles and emergence of pathogens.</title>
        <authorList>
            <person name="Haridas S."/>
            <person name="Albert R."/>
            <person name="Binder M."/>
            <person name="Bloem J."/>
            <person name="Labutti K."/>
            <person name="Salamov A."/>
            <person name="Andreopoulos B."/>
            <person name="Baker S."/>
            <person name="Barry K."/>
            <person name="Bills G."/>
            <person name="Bluhm B."/>
            <person name="Cannon C."/>
            <person name="Castanera R."/>
            <person name="Culley D."/>
            <person name="Daum C."/>
            <person name="Ezra D."/>
            <person name="Gonzalez J."/>
            <person name="Henrissat B."/>
            <person name="Kuo A."/>
            <person name="Liang C."/>
            <person name="Lipzen A."/>
            <person name="Lutzoni F."/>
            <person name="Magnuson J."/>
            <person name="Mondo S."/>
            <person name="Nolan M."/>
            <person name="Ohm R."/>
            <person name="Pangilinan J."/>
            <person name="Park H.-J."/>
            <person name="Ramirez L."/>
            <person name="Alfaro M."/>
            <person name="Sun H."/>
            <person name="Tritt A."/>
            <person name="Yoshinaga Y."/>
            <person name="Zwiers L.-H."/>
            <person name="Turgeon B."/>
            <person name="Goodwin S."/>
            <person name="Spatafora J."/>
            <person name="Crous P."/>
            <person name="Grigoriev I."/>
        </authorList>
    </citation>
    <scope>NUCLEOTIDE SEQUENCE</scope>
    <source>
        <strain evidence="10">CBS 130266</strain>
    </source>
</reference>
<dbReference type="Proteomes" id="UP000800235">
    <property type="component" value="Unassembled WGS sequence"/>
</dbReference>
<feature type="region of interest" description="Disordered" evidence="8">
    <location>
        <begin position="1"/>
        <end position="33"/>
    </location>
</feature>
<sequence>MDRNISPPPPKRRKLSPTTDPISPHNSTPLDAAFSNTQDKDAIRIFSWNINGITPFLQTRLTNYFTKRKRSPNSDAEENTPQASLRAFLRRHNWPHVLCLQEVKISATDVKTQSAVRRAVNAKTGNDDNGAEYDVFFTLPNDKFNARGLGGKGKVYGVCSIVRSDIMKQYNIKVRDVPWDTEGRVSIIEIYGHHDTTPSQSSTTNPQDKLAILNIYAVNGTTNPYCDPKTGTLVGTRHNRKLSFHAHLMSESLHLQSLGFSIILIGDLNIAPARIDGHPNLRTFPEQHVINRADFRRRFLDGKGEDRMFHGVDVWREFRGVERKFTYFPRGVTWGSSCDRVDLCLVDRAFVEKGGLVGCEIWDSEMERGPSDHVPISVDVRVV</sequence>
<dbReference type="InterPro" id="IPR005135">
    <property type="entry name" value="Endo/exonuclease/phosphatase"/>
</dbReference>
<evidence type="ECO:0000256" key="3">
    <source>
        <dbReference type="ARBA" id="ARBA00022801"/>
    </source>
</evidence>
<dbReference type="AlphaFoldDB" id="A0A9P4NSH5"/>
<feature type="site" description="Transition state stabilizer" evidence="7">
    <location>
        <position position="269"/>
    </location>
</feature>
<accession>A0A9P4NSH5</accession>
<gene>
    <name evidence="10" type="ORF">EJ08DRAFT_633337</name>
</gene>
<dbReference type="PROSITE" id="PS51435">
    <property type="entry name" value="AP_NUCLEASE_F1_4"/>
    <property type="match status" value="1"/>
</dbReference>
<dbReference type="GO" id="GO:0008081">
    <property type="term" value="F:phosphoric diester hydrolase activity"/>
    <property type="evidence" value="ECO:0007669"/>
    <property type="project" value="TreeGrafter"/>
</dbReference>
<dbReference type="GO" id="GO:0003906">
    <property type="term" value="F:DNA-(apurinic or apyrimidinic site) endonuclease activity"/>
    <property type="evidence" value="ECO:0007669"/>
    <property type="project" value="TreeGrafter"/>
</dbReference>
<name>A0A9P4NSH5_9PEZI</name>
<dbReference type="InterPro" id="IPR036691">
    <property type="entry name" value="Endo/exonu/phosph_ase_sf"/>
</dbReference>
<evidence type="ECO:0000313" key="10">
    <source>
        <dbReference type="EMBL" id="KAF2430872.1"/>
    </source>
</evidence>
<feature type="binding site" evidence="6">
    <location>
        <position position="267"/>
    </location>
    <ligand>
        <name>Mg(2+)</name>
        <dbReference type="ChEBI" id="CHEBI:18420"/>
        <label>1</label>
    </ligand>
</feature>
<evidence type="ECO:0000256" key="6">
    <source>
        <dbReference type="PIRSR" id="PIRSR604808-2"/>
    </source>
</evidence>
<keyword evidence="11" id="KW-1185">Reference proteome</keyword>
<organism evidence="10 11">
    <name type="scientific">Tothia fuscella</name>
    <dbReference type="NCBI Taxonomy" id="1048955"/>
    <lineage>
        <taxon>Eukaryota</taxon>
        <taxon>Fungi</taxon>
        <taxon>Dikarya</taxon>
        <taxon>Ascomycota</taxon>
        <taxon>Pezizomycotina</taxon>
        <taxon>Dothideomycetes</taxon>
        <taxon>Pleosporomycetidae</taxon>
        <taxon>Venturiales</taxon>
        <taxon>Cylindrosympodiaceae</taxon>
        <taxon>Tothia</taxon>
    </lineage>
</organism>
<evidence type="ECO:0000256" key="8">
    <source>
        <dbReference type="SAM" id="MobiDB-lite"/>
    </source>
</evidence>
<feature type="binding site" evidence="6">
    <location>
        <position position="373"/>
    </location>
    <ligand>
        <name>Mg(2+)</name>
        <dbReference type="ChEBI" id="CHEBI:18420"/>
        <label>1</label>
    </ligand>
</feature>
<evidence type="ECO:0000313" key="11">
    <source>
        <dbReference type="Proteomes" id="UP000800235"/>
    </source>
</evidence>
<feature type="binding site" evidence="6">
    <location>
        <position position="102"/>
    </location>
    <ligand>
        <name>Mg(2+)</name>
        <dbReference type="ChEBI" id="CHEBI:18420"/>
        <label>1</label>
    </ligand>
</feature>
<dbReference type="Pfam" id="PF03372">
    <property type="entry name" value="Exo_endo_phos"/>
    <property type="match status" value="1"/>
</dbReference>
<dbReference type="Gene3D" id="3.60.10.10">
    <property type="entry name" value="Endonuclease/exonuclease/phosphatase"/>
    <property type="match status" value="1"/>
</dbReference>
<dbReference type="PANTHER" id="PTHR22748:SF14">
    <property type="entry name" value="ENDONUCLEASE_EXONUCLEASE_PHOSPHATASE DOMAIN-CONTAINING PROTEIN"/>
    <property type="match status" value="1"/>
</dbReference>
<keyword evidence="2 6" id="KW-0479">Metal-binding</keyword>
<dbReference type="InterPro" id="IPR004808">
    <property type="entry name" value="AP_endonuc_1"/>
</dbReference>
<evidence type="ECO:0000256" key="5">
    <source>
        <dbReference type="PIRSR" id="PIRSR604808-1"/>
    </source>
</evidence>
<feature type="compositionally biased region" description="Polar residues" evidence="8">
    <location>
        <begin position="20"/>
        <end position="33"/>
    </location>
</feature>
<evidence type="ECO:0000256" key="4">
    <source>
        <dbReference type="ARBA" id="ARBA00022842"/>
    </source>
</evidence>
<feature type="binding site" evidence="6">
    <location>
        <position position="269"/>
    </location>
    <ligand>
        <name>Mg(2+)</name>
        <dbReference type="ChEBI" id="CHEBI:18420"/>
        <label>1</label>
    </ligand>
</feature>
<dbReference type="GO" id="GO:0005634">
    <property type="term" value="C:nucleus"/>
    <property type="evidence" value="ECO:0007669"/>
    <property type="project" value="TreeGrafter"/>
</dbReference>
<evidence type="ECO:0000256" key="1">
    <source>
        <dbReference type="ARBA" id="ARBA00007092"/>
    </source>
</evidence>
<dbReference type="GO" id="GO:0046872">
    <property type="term" value="F:metal ion binding"/>
    <property type="evidence" value="ECO:0007669"/>
    <property type="project" value="UniProtKB-KW"/>
</dbReference>
<proteinExistence type="inferred from homology"/>
<comment type="similarity">
    <text evidence="1">Belongs to the DNA repair enzymes AP/ExoA family.</text>
</comment>